<gene>
    <name evidence="2" type="ORF">D917_08484</name>
</gene>
<feature type="non-terminal residue" evidence="2">
    <location>
        <position position="90"/>
    </location>
</feature>
<dbReference type="Proteomes" id="UP000243006">
    <property type="component" value="Unassembled WGS sequence"/>
</dbReference>
<feature type="region of interest" description="Disordered" evidence="1">
    <location>
        <begin position="12"/>
        <end position="72"/>
    </location>
</feature>
<evidence type="ECO:0000313" key="3">
    <source>
        <dbReference type="Proteomes" id="UP000243006"/>
    </source>
</evidence>
<name>A0A1Y3EJV1_9BILA</name>
<evidence type="ECO:0000313" key="2">
    <source>
        <dbReference type="EMBL" id="OUC45384.1"/>
    </source>
</evidence>
<reference evidence="2 3" key="1">
    <citation type="submission" date="2015-04" db="EMBL/GenBank/DDBJ databases">
        <title>Draft genome of the roundworm Trichinella nativa.</title>
        <authorList>
            <person name="Mitreva M."/>
        </authorList>
    </citation>
    <scope>NUCLEOTIDE SEQUENCE [LARGE SCALE GENOMIC DNA]</scope>
    <source>
        <strain evidence="2 3">ISS45</strain>
    </source>
</reference>
<dbReference type="EMBL" id="LVZM01009759">
    <property type="protein sequence ID" value="OUC45384.1"/>
    <property type="molecule type" value="Genomic_DNA"/>
</dbReference>
<evidence type="ECO:0000256" key="1">
    <source>
        <dbReference type="SAM" id="MobiDB-lite"/>
    </source>
</evidence>
<accession>A0A1Y3EJV1</accession>
<proteinExistence type="predicted"/>
<dbReference type="AlphaFoldDB" id="A0A1Y3EJV1"/>
<organism evidence="2 3">
    <name type="scientific">Trichinella nativa</name>
    <dbReference type="NCBI Taxonomy" id="6335"/>
    <lineage>
        <taxon>Eukaryota</taxon>
        <taxon>Metazoa</taxon>
        <taxon>Ecdysozoa</taxon>
        <taxon>Nematoda</taxon>
        <taxon>Enoplea</taxon>
        <taxon>Dorylaimia</taxon>
        <taxon>Trichinellida</taxon>
        <taxon>Trichinellidae</taxon>
        <taxon>Trichinella</taxon>
    </lineage>
</organism>
<sequence>MSRRLYRLWYSTSSDENSDDGKNNDEQSSDGKLGGLTLESSPAPPVRLQKRKVDDNDEESEEMKEKTKKSSVEMNYSNLSNFMHFLIGYF</sequence>
<comment type="caution">
    <text evidence="2">The sequence shown here is derived from an EMBL/GenBank/DDBJ whole genome shotgun (WGS) entry which is preliminary data.</text>
</comment>
<protein>
    <submittedName>
        <fullName evidence="2">Uncharacterized protein</fullName>
    </submittedName>
</protein>